<evidence type="ECO:0000256" key="1">
    <source>
        <dbReference type="ARBA" id="ARBA00004127"/>
    </source>
</evidence>
<reference evidence="8" key="2">
    <citation type="submission" date="2021-04" db="EMBL/GenBank/DDBJ databases">
        <authorList>
            <person name="Gilroy R."/>
        </authorList>
    </citation>
    <scope>NUCLEOTIDE SEQUENCE</scope>
    <source>
        <strain evidence="8">ChiHjej13B12-752</strain>
    </source>
</reference>
<dbReference type="GO" id="GO:0016020">
    <property type="term" value="C:membrane"/>
    <property type="evidence" value="ECO:0007669"/>
    <property type="project" value="UniProtKB-SubCell"/>
</dbReference>
<evidence type="ECO:0000313" key="8">
    <source>
        <dbReference type="EMBL" id="HIW11973.1"/>
    </source>
</evidence>
<dbReference type="PANTHER" id="PTHR32322:SF2">
    <property type="entry name" value="EAMA DOMAIN-CONTAINING PROTEIN"/>
    <property type="match status" value="1"/>
</dbReference>
<dbReference type="PANTHER" id="PTHR32322">
    <property type="entry name" value="INNER MEMBRANE TRANSPORTER"/>
    <property type="match status" value="1"/>
</dbReference>
<feature type="transmembrane region" description="Helical" evidence="6">
    <location>
        <begin position="155"/>
        <end position="175"/>
    </location>
</feature>
<evidence type="ECO:0000259" key="7">
    <source>
        <dbReference type="Pfam" id="PF00892"/>
    </source>
</evidence>
<dbReference type="SUPFAM" id="SSF103481">
    <property type="entry name" value="Multidrug resistance efflux transporter EmrE"/>
    <property type="match status" value="2"/>
</dbReference>
<feature type="transmembrane region" description="Helical" evidence="6">
    <location>
        <begin position="273"/>
        <end position="292"/>
    </location>
</feature>
<gene>
    <name evidence="8" type="ORF">H9891_02220</name>
</gene>
<evidence type="ECO:0000256" key="4">
    <source>
        <dbReference type="ARBA" id="ARBA00022989"/>
    </source>
</evidence>
<feature type="transmembrane region" description="Helical" evidence="6">
    <location>
        <begin position="182"/>
        <end position="205"/>
    </location>
</feature>
<feature type="transmembrane region" description="Helical" evidence="6">
    <location>
        <begin position="71"/>
        <end position="88"/>
    </location>
</feature>
<dbReference type="InterPro" id="IPR000620">
    <property type="entry name" value="EamA_dom"/>
</dbReference>
<dbReference type="InterPro" id="IPR037185">
    <property type="entry name" value="EmrE-like"/>
</dbReference>
<evidence type="ECO:0000256" key="2">
    <source>
        <dbReference type="ARBA" id="ARBA00007362"/>
    </source>
</evidence>
<feature type="domain" description="EamA" evidence="7">
    <location>
        <begin position="159"/>
        <end position="289"/>
    </location>
</feature>
<feature type="transmembrane region" description="Helical" evidence="6">
    <location>
        <begin position="100"/>
        <end position="120"/>
    </location>
</feature>
<feature type="domain" description="EamA" evidence="7">
    <location>
        <begin position="9"/>
        <end position="143"/>
    </location>
</feature>
<feature type="transmembrane region" description="Helical" evidence="6">
    <location>
        <begin position="40"/>
        <end position="59"/>
    </location>
</feature>
<evidence type="ECO:0000313" key="9">
    <source>
        <dbReference type="Proteomes" id="UP000823989"/>
    </source>
</evidence>
<keyword evidence="5 6" id="KW-0472">Membrane</keyword>
<accession>A0A9D1TYV8</accession>
<dbReference type="AlphaFoldDB" id="A0A9D1TYV8"/>
<organism evidence="8 9">
    <name type="scientific">Candidatus Salinicoccus stercoripullorum</name>
    <dbReference type="NCBI Taxonomy" id="2838756"/>
    <lineage>
        <taxon>Bacteria</taxon>
        <taxon>Bacillati</taxon>
        <taxon>Bacillota</taxon>
        <taxon>Bacilli</taxon>
        <taxon>Bacillales</taxon>
        <taxon>Staphylococcaceae</taxon>
        <taxon>Salinicoccus</taxon>
    </lineage>
</organism>
<keyword evidence="4 6" id="KW-1133">Transmembrane helix</keyword>
<feature type="transmembrane region" description="Helical" evidence="6">
    <location>
        <begin position="132"/>
        <end position="149"/>
    </location>
</feature>
<comment type="caution">
    <text evidence="8">The sequence shown here is derived from an EMBL/GenBank/DDBJ whole genome shotgun (WGS) entry which is preliminary data.</text>
</comment>
<dbReference type="Proteomes" id="UP000823989">
    <property type="component" value="Unassembled WGS sequence"/>
</dbReference>
<name>A0A9D1TYV8_9STAP</name>
<dbReference type="EMBL" id="DXHR01000004">
    <property type="protein sequence ID" value="HIW11973.1"/>
    <property type="molecule type" value="Genomic_DNA"/>
</dbReference>
<evidence type="ECO:0000256" key="3">
    <source>
        <dbReference type="ARBA" id="ARBA00022692"/>
    </source>
</evidence>
<comment type="similarity">
    <text evidence="2">Belongs to the EamA transporter family.</text>
</comment>
<feature type="transmembrane region" description="Helical" evidence="6">
    <location>
        <begin position="217"/>
        <end position="236"/>
    </location>
</feature>
<dbReference type="InterPro" id="IPR050638">
    <property type="entry name" value="AA-Vitamin_Transporters"/>
</dbReference>
<comment type="subcellular location">
    <subcellularLocation>
        <location evidence="1">Endomembrane system</location>
        <topology evidence="1">Multi-pass membrane protein</topology>
    </subcellularLocation>
</comment>
<keyword evidence="3 6" id="KW-0812">Transmembrane</keyword>
<dbReference type="Gene3D" id="1.10.3730.20">
    <property type="match status" value="2"/>
</dbReference>
<proteinExistence type="inferred from homology"/>
<evidence type="ECO:0000256" key="5">
    <source>
        <dbReference type="ARBA" id="ARBA00023136"/>
    </source>
</evidence>
<reference evidence="8" key="1">
    <citation type="journal article" date="2021" name="PeerJ">
        <title>Extensive microbial diversity within the chicken gut microbiome revealed by metagenomics and culture.</title>
        <authorList>
            <person name="Gilroy R."/>
            <person name="Ravi A."/>
            <person name="Getino M."/>
            <person name="Pursley I."/>
            <person name="Horton D.L."/>
            <person name="Alikhan N.F."/>
            <person name="Baker D."/>
            <person name="Gharbi K."/>
            <person name="Hall N."/>
            <person name="Watson M."/>
            <person name="Adriaenssens E.M."/>
            <person name="Foster-Nyarko E."/>
            <person name="Jarju S."/>
            <person name="Secka A."/>
            <person name="Antonio M."/>
            <person name="Oren A."/>
            <person name="Chaudhuri R.R."/>
            <person name="La Ragione R."/>
            <person name="Hildebrand F."/>
            <person name="Pallen M.J."/>
        </authorList>
    </citation>
    <scope>NUCLEOTIDE SEQUENCE</scope>
    <source>
        <strain evidence="8">ChiHjej13B12-752</strain>
    </source>
</reference>
<feature type="transmembrane region" description="Helical" evidence="6">
    <location>
        <begin position="7"/>
        <end position="28"/>
    </location>
</feature>
<dbReference type="Pfam" id="PF00892">
    <property type="entry name" value="EamA"/>
    <property type="match status" value="2"/>
</dbReference>
<protein>
    <submittedName>
        <fullName evidence="8">DMT family transporter</fullName>
    </submittedName>
</protein>
<evidence type="ECO:0000256" key="6">
    <source>
        <dbReference type="SAM" id="Phobius"/>
    </source>
</evidence>
<feature type="transmembrane region" description="Helical" evidence="6">
    <location>
        <begin position="248"/>
        <end position="267"/>
    </location>
</feature>
<sequence>MHDAKYLTVYLFTLAGATCWGLIGLFITPLYTLGFTPWDVVAIRGILSFALLIVFMLIFKPDQLKTRLKDHIFFASAGIIGIAFYNYFYFDVFAKSNLSLAVILLYTGPLFVTVLSRIIFKEYFTGKKATGVVLSLIGCALVVGFLPFGQGGISYPVLFSGLMSGFCYALFSIFSKPVSGRYSALTVTTYNLLYTSVFMLLTSNITSKGEMFRSPDVWLYSFLLAIVGTIGGFLLYTLSLKSLEASRASILTTVEPVVAVLTGVLFLGEYLDLWQVAGIFIVLWSSTIVSKVDAKVPS</sequence>